<comment type="caution">
    <text evidence="3">The sequence shown here is derived from an EMBL/GenBank/DDBJ whole genome shotgun (WGS) entry which is preliminary data.</text>
</comment>
<evidence type="ECO:0000259" key="2">
    <source>
        <dbReference type="Pfam" id="PF13581"/>
    </source>
</evidence>
<dbReference type="GO" id="GO:0005524">
    <property type="term" value="F:ATP binding"/>
    <property type="evidence" value="ECO:0007669"/>
    <property type="project" value="UniProtKB-KW"/>
</dbReference>
<evidence type="ECO:0000313" key="4">
    <source>
        <dbReference type="Proteomes" id="UP001577267"/>
    </source>
</evidence>
<dbReference type="CDD" id="cd16936">
    <property type="entry name" value="HATPase_RsbW-like"/>
    <property type="match status" value="1"/>
</dbReference>
<proteinExistence type="predicted"/>
<dbReference type="SUPFAM" id="SSF55874">
    <property type="entry name" value="ATPase domain of HSP90 chaperone/DNA topoisomerase II/histidine kinase"/>
    <property type="match status" value="1"/>
</dbReference>
<accession>A0ABV4ZJG0</accession>
<keyword evidence="1" id="KW-0723">Serine/threonine-protein kinase</keyword>
<feature type="domain" description="Histidine kinase/HSP90-like ATPase" evidence="2">
    <location>
        <begin position="30"/>
        <end position="141"/>
    </location>
</feature>
<evidence type="ECO:0000313" key="3">
    <source>
        <dbReference type="EMBL" id="MFB4193479.1"/>
    </source>
</evidence>
<name>A0ABV4ZJG0_9ACTN</name>
<keyword evidence="4" id="KW-1185">Reference proteome</keyword>
<gene>
    <name evidence="3" type="ORF">ACE11A_03790</name>
</gene>
<reference evidence="3 4" key="1">
    <citation type="submission" date="2024-09" db="EMBL/GenBank/DDBJ databases">
        <title>Draft genome sequence of multifaceted antimicrobials producing Streptomyces sp. strain FH1.</title>
        <authorList>
            <person name="Hassan F."/>
            <person name="Ali H."/>
            <person name="Hassan N."/>
            <person name="Nawaz A."/>
        </authorList>
    </citation>
    <scope>NUCLEOTIDE SEQUENCE [LARGE SCALE GENOMIC DNA]</scope>
    <source>
        <strain evidence="3 4">FH1</strain>
    </source>
</reference>
<dbReference type="PANTHER" id="PTHR35526:SF3">
    <property type="entry name" value="ANTI-SIGMA-F FACTOR RSBW"/>
    <property type="match status" value="1"/>
</dbReference>
<dbReference type="InterPro" id="IPR003594">
    <property type="entry name" value="HATPase_dom"/>
</dbReference>
<sequence length="155" mass="16476">MNEATSRVGAPVRTFTQLFSSSWRGARLARLLGVVELRAWGAPQDLRERAEIVVAELATNAVQHGRLPGRDFRLGLFFAPSAGCLRVEVTDARGDVYPQVPPVVGDLDELLPCGRGLSLVAALSDHWDAVPYPPSGKTVRAVLSQAGEASGAGTD</sequence>
<keyword evidence="1" id="KW-0808">Transferase</keyword>
<evidence type="ECO:0000256" key="1">
    <source>
        <dbReference type="ARBA" id="ARBA00022527"/>
    </source>
</evidence>
<organism evidence="3 4">
    <name type="scientific">Streptomyces carpaticus</name>
    <dbReference type="NCBI Taxonomy" id="285558"/>
    <lineage>
        <taxon>Bacteria</taxon>
        <taxon>Bacillati</taxon>
        <taxon>Actinomycetota</taxon>
        <taxon>Actinomycetes</taxon>
        <taxon>Kitasatosporales</taxon>
        <taxon>Streptomycetaceae</taxon>
        <taxon>Streptomyces</taxon>
    </lineage>
</organism>
<dbReference type="Pfam" id="PF13581">
    <property type="entry name" value="HATPase_c_2"/>
    <property type="match status" value="1"/>
</dbReference>
<dbReference type="RefSeq" id="WP_375061510.1">
    <property type="nucleotide sequence ID" value="NZ_JBHGBT010000002.1"/>
</dbReference>
<dbReference type="InterPro" id="IPR050267">
    <property type="entry name" value="Anti-sigma-factor_SerPK"/>
</dbReference>
<protein>
    <submittedName>
        <fullName evidence="3">ATP-binding protein</fullName>
    </submittedName>
</protein>
<keyword evidence="3" id="KW-0547">Nucleotide-binding</keyword>
<dbReference type="InterPro" id="IPR036890">
    <property type="entry name" value="HATPase_C_sf"/>
</dbReference>
<dbReference type="Gene3D" id="3.30.565.10">
    <property type="entry name" value="Histidine kinase-like ATPase, C-terminal domain"/>
    <property type="match status" value="1"/>
</dbReference>
<dbReference type="PANTHER" id="PTHR35526">
    <property type="entry name" value="ANTI-SIGMA-F FACTOR RSBW-RELATED"/>
    <property type="match status" value="1"/>
</dbReference>
<dbReference type="EMBL" id="JBHGBT010000002">
    <property type="protein sequence ID" value="MFB4193479.1"/>
    <property type="molecule type" value="Genomic_DNA"/>
</dbReference>
<keyword evidence="3" id="KW-0067">ATP-binding</keyword>
<dbReference type="Proteomes" id="UP001577267">
    <property type="component" value="Unassembled WGS sequence"/>
</dbReference>
<keyword evidence="1" id="KW-0418">Kinase</keyword>